<evidence type="ECO:0000313" key="3">
    <source>
        <dbReference type="EMBL" id="MFG6443431.1"/>
    </source>
</evidence>
<dbReference type="Pfam" id="PF00534">
    <property type="entry name" value="Glycos_transf_1"/>
    <property type="match status" value="1"/>
</dbReference>
<dbReference type="Gene3D" id="3.40.50.2000">
    <property type="entry name" value="Glycogen Phosphorylase B"/>
    <property type="match status" value="2"/>
</dbReference>
<evidence type="ECO:0000259" key="1">
    <source>
        <dbReference type="Pfam" id="PF00534"/>
    </source>
</evidence>
<dbReference type="InterPro" id="IPR001296">
    <property type="entry name" value="Glyco_trans_1"/>
</dbReference>
<dbReference type="Proteomes" id="UP001606301">
    <property type="component" value="Unassembled WGS sequence"/>
</dbReference>
<dbReference type="InterPro" id="IPR028098">
    <property type="entry name" value="Glyco_trans_4-like_N"/>
</dbReference>
<proteinExistence type="predicted"/>
<accession>A0ABW7FQ28</accession>
<reference evidence="3 4" key="1">
    <citation type="submission" date="2024-08" db="EMBL/GenBank/DDBJ databases">
        <authorList>
            <person name="Lu H."/>
        </authorList>
    </citation>
    <scope>NUCLEOTIDE SEQUENCE [LARGE SCALE GENOMIC DNA]</scope>
    <source>
        <strain evidence="3 4">LKC17W</strain>
    </source>
</reference>
<feature type="domain" description="Glycosyltransferase subfamily 4-like N-terminal" evidence="2">
    <location>
        <begin position="33"/>
        <end position="183"/>
    </location>
</feature>
<dbReference type="Pfam" id="PF13439">
    <property type="entry name" value="Glyco_transf_4"/>
    <property type="match status" value="1"/>
</dbReference>
<dbReference type="GO" id="GO:0016757">
    <property type="term" value="F:glycosyltransferase activity"/>
    <property type="evidence" value="ECO:0007669"/>
    <property type="project" value="UniProtKB-KW"/>
</dbReference>
<dbReference type="PANTHER" id="PTHR12526">
    <property type="entry name" value="GLYCOSYLTRANSFERASE"/>
    <property type="match status" value="1"/>
</dbReference>
<keyword evidence="4" id="KW-1185">Reference proteome</keyword>
<evidence type="ECO:0000259" key="2">
    <source>
        <dbReference type="Pfam" id="PF13439"/>
    </source>
</evidence>
<keyword evidence="3" id="KW-0328">Glycosyltransferase</keyword>
<dbReference type="EMBL" id="JBIGHW010000023">
    <property type="protein sequence ID" value="MFG6443431.1"/>
    <property type="molecule type" value="Genomic_DNA"/>
</dbReference>
<dbReference type="EC" id="2.4.-.-" evidence="3"/>
<feature type="domain" description="Glycosyl transferase family 1" evidence="1">
    <location>
        <begin position="191"/>
        <end position="364"/>
    </location>
</feature>
<evidence type="ECO:0000313" key="4">
    <source>
        <dbReference type="Proteomes" id="UP001606301"/>
    </source>
</evidence>
<dbReference type="SUPFAM" id="SSF53756">
    <property type="entry name" value="UDP-Glycosyltransferase/glycogen phosphorylase"/>
    <property type="match status" value="1"/>
</dbReference>
<name>A0ABW7FQ28_9BURK</name>
<organism evidence="3 4">
    <name type="scientific">Pelomonas margarita</name>
    <dbReference type="NCBI Taxonomy" id="3299031"/>
    <lineage>
        <taxon>Bacteria</taxon>
        <taxon>Pseudomonadati</taxon>
        <taxon>Pseudomonadota</taxon>
        <taxon>Betaproteobacteria</taxon>
        <taxon>Burkholderiales</taxon>
        <taxon>Sphaerotilaceae</taxon>
        <taxon>Roseateles</taxon>
    </lineage>
</organism>
<dbReference type="PANTHER" id="PTHR12526:SF627">
    <property type="entry name" value="D-RHAMNOSYLTRANSFERASE WBPZ"/>
    <property type="match status" value="1"/>
</dbReference>
<keyword evidence="3" id="KW-0808">Transferase</keyword>
<comment type="caution">
    <text evidence="3">The sequence shown here is derived from an EMBL/GenBank/DDBJ whole genome shotgun (WGS) entry which is preliminary data.</text>
</comment>
<gene>
    <name evidence="3" type="ORF">ACG0Z3_22315</name>
</gene>
<sequence length="399" mass="43051">MTSRVPQPVRLLIVHSSAELYGSDRSLLDFVSLQQGGFEITVLLPEDGPLVPLLRAAGARVAIGEVCKVQRSMLGPRGLLRTLAATWRALREIRQLAGDRPFDLVYTNTVAVFAGAAYALLVRRPHVWHIREILAGSPTLSRAFRAIVSALSRVIISNSRQTQAWIELPRSRERCRVVWNGVAVAAPQGRREREREARGWDGGTVVFALAGRLNAWKGQGLALEAFERVHAELGGRVALWLVGSPFAGQEHFEQALRAQLAASPAAGAARLEPFRPDVEAVWEAADVVLVPSIDPEPFGRVAIEAMAFGRPVIAAAHGGLLDIVTDGDSGLLVPPRSAEALAAAMQRLATDAQARAQLGAQARTRQQQVFSVDAYVQGVTHALQHALDPTAPARARAQP</sequence>
<protein>
    <submittedName>
        <fullName evidence="3">Glycosyltransferase family 4 protein</fullName>
        <ecNumber evidence="3">2.4.-.-</ecNumber>
    </submittedName>
</protein>
<dbReference type="CDD" id="cd03801">
    <property type="entry name" value="GT4_PimA-like"/>
    <property type="match status" value="1"/>
</dbReference>
<dbReference type="RefSeq" id="WP_394402041.1">
    <property type="nucleotide sequence ID" value="NZ_JBIGHW010000023.1"/>
</dbReference>